<dbReference type="RefSeq" id="WP_200502322.1">
    <property type="nucleotide sequence ID" value="NZ_JAEDAJ010000004.1"/>
</dbReference>
<keyword evidence="7" id="KW-0411">Iron-sulfur</keyword>
<evidence type="ECO:0000256" key="7">
    <source>
        <dbReference type="ARBA" id="ARBA00023014"/>
    </source>
</evidence>
<organism evidence="11 12">
    <name type="scientific">Brachybacterium halotolerans</name>
    <dbReference type="NCBI Taxonomy" id="2795215"/>
    <lineage>
        <taxon>Bacteria</taxon>
        <taxon>Bacillati</taxon>
        <taxon>Actinomycetota</taxon>
        <taxon>Actinomycetes</taxon>
        <taxon>Micrococcales</taxon>
        <taxon>Dermabacteraceae</taxon>
        <taxon>Brachybacterium</taxon>
    </lineage>
</organism>
<accession>A0ABS1BAP4</accession>
<evidence type="ECO:0000256" key="2">
    <source>
        <dbReference type="ARBA" id="ARBA00006490"/>
    </source>
</evidence>
<dbReference type="Gene3D" id="3.40.640.10">
    <property type="entry name" value="Type I PLP-dependent aspartate aminotransferase-like (Major domain)"/>
    <property type="match status" value="1"/>
</dbReference>
<dbReference type="Proteomes" id="UP000612352">
    <property type="component" value="Unassembled WGS sequence"/>
</dbReference>
<comment type="similarity">
    <text evidence="2">Belongs to the class-V pyridoxal-phosphate-dependent aminotransferase family. NifS/IscS subfamily.</text>
</comment>
<keyword evidence="5" id="KW-0663">Pyridoxal phosphate</keyword>
<keyword evidence="3" id="KW-0808">Transferase</keyword>
<evidence type="ECO:0000256" key="9">
    <source>
        <dbReference type="SAM" id="MobiDB-lite"/>
    </source>
</evidence>
<feature type="compositionally biased region" description="Basic and acidic residues" evidence="9">
    <location>
        <begin position="289"/>
        <end position="303"/>
    </location>
</feature>
<comment type="catalytic activity">
    <reaction evidence="8">
        <text>(sulfur carrier)-H + L-cysteine = (sulfur carrier)-SH + L-alanine</text>
        <dbReference type="Rhea" id="RHEA:43892"/>
        <dbReference type="Rhea" id="RHEA-COMP:14737"/>
        <dbReference type="Rhea" id="RHEA-COMP:14739"/>
        <dbReference type="ChEBI" id="CHEBI:29917"/>
        <dbReference type="ChEBI" id="CHEBI:35235"/>
        <dbReference type="ChEBI" id="CHEBI:57972"/>
        <dbReference type="ChEBI" id="CHEBI:64428"/>
        <dbReference type="EC" id="2.8.1.7"/>
    </reaction>
</comment>
<dbReference type="PIRSF" id="PIRSF005572">
    <property type="entry name" value="NifS"/>
    <property type="match status" value="1"/>
</dbReference>
<evidence type="ECO:0000313" key="11">
    <source>
        <dbReference type="EMBL" id="MBK0331706.1"/>
    </source>
</evidence>
<evidence type="ECO:0000256" key="8">
    <source>
        <dbReference type="ARBA" id="ARBA00050776"/>
    </source>
</evidence>
<dbReference type="Gene3D" id="1.10.260.50">
    <property type="match status" value="1"/>
</dbReference>
<keyword evidence="6" id="KW-0408">Iron</keyword>
<sequence length="388" mass="39953">MLYLDAAATDAVRREALEAAWPYLTGVFGNPSSHHSAGEAAAAGLADARSRVASVLGARRSDVTFTSGGSEAANLAIKGLALANPRGKHLVTSPIEHEAVLGSIDHLRRVHGFEVSFVTPSADGTITPEALREELREDTTLVSLAYANNEVGAVSDVPALAEEAHRVGALLHTDAVQAAGWLDLRGLGADALTISGHKLGAPKGIGAAIIRGRLPLEPLVHGGGQEGGRRSGTENVAFAVALATALELAESEREDTAARLAPLRDAFMARVLAAYEGALVTGPTAGATRADHPPTAERPDRRLPGHASFCFPGTSGESVLLDLEEHGVIASSGSACAAGSDEPSHVLTALGIPREVAQTAVRFSFPRGADAQTLEAATAAVEQVLDGR</sequence>
<dbReference type="InterPro" id="IPR015422">
    <property type="entry name" value="PyrdxlP-dep_Trfase_small"/>
</dbReference>
<comment type="cofactor">
    <cofactor evidence="1">
        <name>pyridoxal 5'-phosphate</name>
        <dbReference type="ChEBI" id="CHEBI:597326"/>
    </cofactor>
</comment>
<evidence type="ECO:0000256" key="3">
    <source>
        <dbReference type="ARBA" id="ARBA00022679"/>
    </source>
</evidence>
<evidence type="ECO:0000259" key="10">
    <source>
        <dbReference type="Pfam" id="PF00266"/>
    </source>
</evidence>
<name>A0ABS1BAP4_9MICO</name>
<keyword evidence="12" id="KW-1185">Reference proteome</keyword>
<evidence type="ECO:0000256" key="6">
    <source>
        <dbReference type="ARBA" id="ARBA00023004"/>
    </source>
</evidence>
<dbReference type="SUPFAM" id="SSF53383">
    <property type="entry name" value="PLP-dependent transferases"/>
    <property type="match status" value="1"/>
</dbReference>
<proteinExistence type="inferred from homology"/>
<protein>
    <submittedName>
        <fullName evidence="11">Cysteine desulfurase</fullName>
    </submittedName>
</protein>
<dbReference type="Gene3D" id="3.90.1150.10">
    <property type="entry name" value="Aspartate Aminotransferase, domain 1"/>
    <property type="match status" value="1"/>
</dbReference>
<dbReference type="EMBL" id="JAEDAJ010000004">
    <property type="protein sequence ID" value="MBK0331706.1"/>
    <property type="molecule type" value="Genomic_DNA"/>
</dbReference>
<dbReference type="InterPro" id="IPR016454">
    <property type="entry name" value="Cysteine_dSase"/>
</dbReference>
<dbReference type="InterPro" id="IPR000192">
    <property type="entry name" value="Aminotrans_V_dom"/>
</dbReference>
<dbReference type="InterPro" id="IPR015424">
    <property type="entry name" value="PyrdxlP-dep_Trfase"/>
</dbReference>
<dbReference type="PANTHER" id="PTHR11601:SF34">
    <property type="entry name" value="CYSTEINE DESULFURASE"/>
    <property type="match status" value="1"/>
</dbReference>
<evidence type="ECO:0000256" key="1">
    <source>
        <dbReference type="ARBA" id="ARBA00001933"/>
    </source>
</evidence>
<dbReference type="Pfam" id="PF00266">
    <property type="entry name" value="Aminotran_5"/>
    <property type="match status" value="1"/>
</dbReference>
<evidence type="ECO:0000256" key="4">
    <source>
        <dbReference type="ARBA" id="ARBA00022723"/>
    </source>
</evidence>
<dbReference type="PANTHER" id="PTHR11601">
    <property type="entry name" value="CYSTEINE DESULFURYLASE FAMILY MEMBER"/>
    <property type="match status" value="1"/>
</dbReference>
<feature type="domain" description="Aminotransferase class V" evidence="10">
    <location>
        <begin position="3"/>
        <end position="371"/>
    </location>
</feature>
<evidence type="ECO:0000256" key="5">
    <source>
        <dbReference type="ARBA" id="ARBA00022898"/>
    </source>
</evidence>
<reference evidence="11 12" key="1">
    <citation type="submission" date="2020-12" db="EMBL/GenBank/DDBJ databases">
        <title>Brachybacterium sp. MASK1Z-5, whole genome shotgun sequence.</title>
        <authorList>
            <person name="Tuo L."/>
        </authorList>
    </citation>
    <scope>NUCLEOTIDE SEQUENCE [LARGE SCALE GENOMIC DNA]</scope>
    <source>
        <strain evidence="11 12">MASK1Z-5</strain>
    </source>
</reference>
<gene>
    <name evidence="11" type="ORF">I8D64_09850</name>
</gene>
<evidence type="ECO:0000313" key="12">
    <source>
        <dbReference type="Proteomes" id="UP000612352"/>
    </source>
</evidence>
<keyword evidence="4" id="KW-0479">Metal-binding</keyword>
<comment type="caution">
    <text evidence="11">The sequence shown here is derived from an EMBL/GenBank/DDBJ whole genome shotgun (WGS) entry which is preliminary data.</text>
</comment>
<dbReference type="InterPro" id="IPR015421">
    <property type="entry name" value="PyrdxlP-dep_Trfase_major"/>
</dbReference>
<feature type="region of interest" description="Disordered" evidence="9">
    <location>
        <begin position="283"/>
        <end position="304"/>
    </location>
</feature>